<name>A0ACB1B0B0_MELEN</name>
<sequence length="784" mass="91147">MEGMPRAPMVAPDMRVPSQAFPEQLRPAIKEYIASHFHDNPNKYDSSLDELEHLRTVVSHCRVDVEAICISKRYFAQLSMMKKRFPMEEHDPISIPFAWTDRGFDLMNQVIYEDVNFEMCCVMLNIGVAHALVAANESRLEMDVYKFLIKRIFLGKCFSEIFLPSPSFFSPFIKIKKFFFKSIKNAFMHFQWASWPLQHLRDHMGASRFTLSDFESPYLTFYLNIFLAQAQECMLEKSMIDHRKPVVIARVALQTHVMYRNCEAYLKSSGISDLLSSSKYSELERFCTTKSFLYSALYNYYLGQQAEDEKQSGTRLFYFSRALDLIKLAQKAVEKEKKKQQLGETVQFAFDVILLCEENARKENNFIYHERIPSEDELTKYEGVMMVKPLSFDPCDPSIAGDDLFRELLPNDVVKTISLYSEEKNKFKREILDLVAQKDSELENYLISMKFDQLELDRPSEMVRLPDELLTASAALAAQPDLFCDLLDNFQKVSSLATESETKLSELKQRMGKVTDSFFTNDQGFIAINRKLDELTKHEAQAKENNTELQRAMATHSSNLKMLSIPLPELTKKICGDFTNPGDSPEGKELRRVIDKVDEMRSQRCTLIKQLRDDLEMDDITKRALTERELDSKQLFENELLKHKKLKELIEQNLRAQTFILKSLTEKNANFADCRRQILEANESRALQSLTLVTAYQTFIDIVEKTNKALEFYDQLLKVLMALERGVKNIEEINNQITLEKEKKRQAEDSRRRAEMAAHEEKLRKEEAAREAARTINEFRFNRV</sequence>
<protein>
    <submittedName>
        <fullName evidence="1">Uncharacterized protein</fullName>
    </submittedName>
</protein>
<dbReference type="Proteomes" id="UP001497535">
    <property type="component" value="Unassembled WGS sequence"/>
</dbReference>
<dbReference type="EMBL" id="CAVMJV010000150">
    <property type="protein sequence ID" value="CAK5114469.1"/>
    <property type="molecule type" value="Genomic_DNA"/>
</dbReference>
<reference evidence="1" key="1">
    <citation type="submission" date="2023-11" db="EMBL/GenBank/DDBJ databases">
        <authorList>
            <person name="Poullet M."/>
        </authorList>
    </citation>
    <scope>NUCLEOTIDE SEQUENCE</scope>
    <source>
        <strain evidence="1">E1834</strain>
    </source>
</reference>
<comment type="caution">
    <text evidence="1">The sequence shown here is derived from an EMBL/GenBank/DDBJ whole genome shotgun (WGS) entry which is preliminary data.</text>
</comment>
<keyword evidence="2" id="KW-1185">Reference proteome</keyword>
<gene>
    <name evidence="1" type="ORF">MENTE1834_LOCUS45372</name>
</gene>
<accession>A0ACB1B0B0</accession>
<evidence type="ECO:0000313" key="2">
    <source>
        <dbReference type="Proteomes" id="UP001497535"/>
    </source>
</evidence>
<proteinExistence type="predicted"/>
<evidence type="ECO:0000313" key="1">
    <source>
        <dbReference type="EMBL" id="CAK5114469.1"/>
    </source>
</evidence>
<organism evidence="1 2">
    <name type="scientific">Meloidogyne enterolobii</name>
    <name type="common">Root-knot nematode worm</name>
    <name type="synonym">Meloidogyne mayaguensis</name>
    <dbReference type="NCBI Taxonomy" id="390850"/>
    <lineage>
        <taxon>Eukaryota</taxon>
        <taxon>Metazoa</taxon>
        <taxon>Ecdysozoa</taxon>
        <taxon>Nematoda</taxon>
        <taxon>Chromadorea</taxon>
        <taxon>Rhabditida</taxon>
        <taxon>Tylenchina</taxon>
        <taxon>Tylenchomorpha</taxon>
        <taxon>Tylenchoidea</taxon>
        <taxon>Meloidogynidae</taxon>
        <taxon>Meloidogyninae</taxon>
        <taxon>Meloidogyne</taxon>
    </lineage>
</organism>